<feature type="domain" description="AMP-binding enzyme C-terminal" evidence="2">
    <location>
        <begin position="467"/>
        <end position="542"/>
    </location>
</feature>
<evidence type="ECO:0000313" key="3">
    <source>
        <dbReference type="EMBL" id="MFD0868363.1"/>
    </source>
</evidence>
<dbReference type="InterPro" id="IPR042099">
    <property type="entry name" value="ANL_N_sf"/>
</dbReference>
<dbReference type="EMBL" id="JBHTIU010000012">
    <property type="protein sequence ID" value="MFD0868363.1"/>
    <property type="molecule type" value="Genomic_DNA"/>
</dbReference>
<name>A0ABW3D501_9BACL</name>
<dbReference type="PROSITE" id="PS00455">
    <property type="entry name" value="AMP_BINDING"/>
    <property type="match status" value="1"/>
</dbReference>
<sequence>MTNRPWLSSYEPEVQQRLDYPSVALTDFLLEAAEHYPNHEAVLFMGKKLSYRKLLDSAYRFANAMIHLGIRRGDRVALMLPNVPQYVIGYYGILFAGGTVVQTNPLYTERELVRHLTDSGAKTIVCLDLVYPRVKKASQSVNLNNIIVTGIQDYLPFPKNMLYPLVQKKQGAGRRLDPETENIRMFKQLMARSSPKPVRTEVDLSEDVAVLQYTGGTTGTAKGAMLTHENLVANVIQCASWIHRIRKGQETILTAVPLFHVYGMTTCMNLGIYLAARMLLVPKFEAGMLLKLIDKEKPTLFPGAPTMYVGIIHHPQLSRYNLSSIECCISGSAPLPLQVQQTFEQLTGGRLVEGYGLTEASPVTHANPIWGRRVQGSIGIPWPDTEAVIMLDNGEPAEPGEIGELLVKGPQVMKGYWNQPEETASVLKDGWLATGDMGYMDKDGYFYIVDRKKEMINASGLKVYPREIEEVLYQHPAVQEAAVIGIPDEYRGETVKAFVVLRQGQQATEQQLEQFCRERLASYKVPRVYEYRTELPKTLVGKVLRRALAEEERNLRDSRTE</sequence>
<dbReference type="CDD" id="cd05936">
    <property type="entry name" value="FC-FACS_FadD_like"/>
    <property type="match status" value="1"/>
</dbReference>
<dbReference type="Proteomes" id="UP001597120">
    <property type="component" value="Unassembled WGS sequence"/>
</dbReference>
<dbReference type="InterPro" id="IPR045851">
    <property type="entry name" value="AMP-bd_C_sf"/>
</dbReference>
<dbReference type="InterPro" id="IPR050237">
    <property type="entry name" value="ATP-dep_AMP-bd_enzyme"/>
</dbReference>
<comment type="caution">
    <text evidence="3">The sequence shown here is derived from an EMBL/GenBank/DDBJ whole genome shotgun (WGS) entry which is preliminary data.</text>
</comment>
<dbReference type="RefSeq" id="WP_379286293.1">
    <property type="nucleotide sequence ID" value="NZ_JBHTIU010000012.1"/>
</dbReference>
<reference evidence="4" key="1">
    <citation type="journal article" date="2019" name="Int. J. Syst. Evol. Microbiol.">
        <title>The Global Catalogue of Microorganisms (GCM) 10K type strain sequencing project: providing services to taxonomists for standard genome sequencing and annotation.</title>
        <authorList>
            <consortium name="The Broad Institute Genomics Platform"/>
            <consortium name="The Broad Institute Genome Sequencing Center for Infectious Disease"/>
            <person name="Wu L."/>
            <person name="Ma J."/>
        </authorList>
    </citation>
    <scope>NUCLEOTIDE SEQUENCE [LARGE SCALE GENOMIC DNA]</scope>
    <source>
        <strain evidence="4">CCUG 57263</strain>
    </source>
</reference>
<evidence type="ECO:0000259" key="1">
    <source>
        <dbReference type="Pfam" id="PF00501"/>
    </source>
</evidence>
<dbReference type="PANTHER" id="PTHR43767:SF9">
    <property type="entry name" value="LONG-CHAIN-FATTY-ACID--COA LIGASE"/>
    <property type="match status" value="1"/>
</dbReference>
<dbReference type="GO" id="GO:0016874">
    <property type="term" value="F:ligase activity"/>
    <property type="evidence" value="ECO:0007669"/>
    <property type="project" value="UniProtKB-KW"/>
</dbReference>
<evidence type="ECO:0000259" key="2">
    <source>
        <dbReference type="Pfam" id="PF13193"/>
    </source>
</evidence>
<keyword evidence="4" id="KW-1185">Reference proteome</keyword>
<dbReference type="Pfam" id="PF13193">
    <property type="entry name" value="AMP-binding_C"/>
    <property type="match status" value="1"/>
</dbReference>
<feature type="domain" description="AMP-dependent synthetase/ligase" evidence="1">
    <location>
        <begin position="31"/>
        <end position="417"/>
    </location>
</feature>
<dbReference type="InterPro" id="IPR000873">
    <property type="entry name" value="AMP-dep_synth/lig_dom"/>
</dbReference>
<dbReference type="SUPFAM" id="SSF56801">
    <property type="entry name" value="Acetyl-CoA synthetase-like"/>
    <property type="match status" value="1"/>
</dbReference>
<protein>
    <submittedName>
        <fullName evidence="3">Long-chain fatty acid--CoA ligase</fullName>
    </submittedName>
</protein>
<proteinExistence type="predicted"/>
<dbReference type="InterPro" id="IPR025110">
    <property type="entry name" value="AMP-bd_C"/>
</dbReference>
<gene>
    <name evidence="3" type="ORF">ACFQ03_04320</name>
</gene>
<keyword evidence="3" id="KW-0436">Ligase</keyword>
<dbReference type="PANTHER" id="PTHR43767">
    <property type="entry name" value="LONG-CHAIN-FATTY-ACID--COA LIGASE"/>
    <property type="match status" value="1"/>
</dbReference>
<evidence type="ECO:0000313" key="4">
    <source>
        <dbReference type="Proteomes" id="UP001597120"/>
    </source>
</evidence>
<dbReference type="Gene3D" id="3.40.50.12780">
    <property type="entry name" value="N-terminal domain of ligase-like"/>
    <property type="match status" value="1"/>
</dbReference>
<dbReference type="Gene3D" id="3.30.300.30">
    <property type="match status" value="1"/>
</dbReference>
<organism evidence="3 4">
    <name type="scientific">Paenibacillus residui</name>
    <dbReference type="NCBI Taxonomy" id="629724"/>
    <lineage>
        <taxon>Bacteria</taxon>
        <taxon>Bacillati</taxon>
        <taxon>Bacillota</taxon>
        <taxon>Bacilli</taxon>
        <taxon>Bacillales</taxon>
        <taxon>Paenibacillaceae</taxon>
        <taxon>Paenibacillus</taxon>
    </lineage>
</organism>
<accession>A0ABW3D501</accession>
<dbReference type="Pfam" id="PF00501">
    <property type="entry name" value="AMP-binding"/>
    <property type="match status" value="1"/>
</dbReference>
<dbReference type="InterPro" id="IPR020845">
    <property type="entry name" value="AMP-binding_CS"/>
</dbReference>